<dbReference type="CDD" id="cd00054">
    <property type="entry name" value="EGF_CA"/>
    <property type="match status" value="1"/>
</dbReference>
<gene>
    <name evidence="3" type="ORF">HYH02_001346</name>
</gene>
<keyword evidence="4" id="KW-1185">Reference proteome</keyword>
<proteinExistence type="predicted"/>
<dbReference type="SUPFAM" id="SSF57196">
    <property type="entry name" value="EGF/Laminin"/>
    <property type="match status" value="1"/>
</dbReference>
<dbReference type="SUPFAM" id="SSF49785">
    <property type="entry name" value="Galactose-binding domain-like"/>
    <property type="match status" value="1"/>
</dbReference>
<evidence type="ECO:0000313" key="4">
    <source>
        <dbReference type="Proteomes" id="UP000613740"/>
    </source>
</evidence>
<dbReference type="Proteomes" id="UP000613740">
    <property type="component" value="Unassembled WGS sequence"/>
</dbReference>
<reference evidence="3" key="1">
    <citation type="journal article" date="2020" name="bioRxiv">
        <title>Comparative genomics of Chlamydomonas.</title>
        <authorList>
            <person name="Craig R.J."/>
            <person name="Hasan A.R."/>
            <person name="Ness R.W."/>
            <person name="Keightley P.D."/>
        </authorList>
    </citation>
    <scope>NUCLEOTIDE SEQUENCE</scope>
    <source>
        <strain evidence="3">CCAP 11/173</strain>
    </source>
</reference>
<dbReference type="InterPro" id="IPR008979">
    <property type="entry name" value="Galactose-bd-like_sf"/>
</dbReference>
<feature type="region of interest" description="Disordered" evidence="1">
    <location>
        <begin position="63"/>
        <end position="82"/>
    </location>
</feature>
<name>A0A835WU58_9CHLO</name>
<evidence type="ECO:0000259" key="2">
    <source>
        <dbReference type="PROSITE" id="PS01186"/>
    </source>
</evidence>
<sequence length="442" mass="45189">MAGTILGAEMRLCVGMLSQPSPSSALPPDADLTSFPPPAYGGPGYGGPPPAYGVPVYGGPSPAAAADADGGSAPPASGGRRRGLSWWWDPSPPPAPLLYLLHHYLDCAELRVGMQLCLAAPTHDIAADVDFSDLLADFIAAADMSAAQDPSATAPPVPPSRPPAFWSPPPVRRHHPPRPPPSPPAPFVPPSPPSPPRAPPSPDAPASPPVPSHPSPSVPAPPPVYGTYGGDSCRVPNRCGAPPNRCLDTAAGSYECACAAGFVLRADGATCVPPAENVALRKRAYSSSVLRDGSSPDWMHLPHWAVDGDTSSMFAAAEAAEAEDDADGVSDPEPFLSVDLGARYGIGRVEVSGLLSSAAVYVTDAPVASAEDWAKAAAAGAQLCWQQPAAAEKEGPAAASTYAFSCGGGAEALGRWVVLVNKNAPQGPALRVAEIRVYGTRV</sequence>
<protein>
    <recommendedName>
        <fullName evidence="2">EGF-like domain-containing protein</fullName>
    </recommendedName>
</protein>
<accession>A0A835WU58</accession>
<feature type="region of interest" description="Disordered" evidence="1">
    <location>
        <begin position="147"/>
        <end position="223"/>
    </location>
</feature>
<feature type="compositionally biased region" description="Pro residues" evidence="1">
    <location>
        <begin position="178"/>
        <end position="223"/>
    </location>
</feature>
<evidence type="ECO:0000256" key="1">
    <source>
        <dbReference type="SAM" id="MobiDB-lite"/>
    </source>
</evidence>
<dbReference type="Gene3D" id="2.60.120.260">
    <property type="entry name" value="Galactose-binding domain-like"/>
    <property type="match status" value="1"/>
</dbReference>
<comment type="caution">
    <text evidence="3">The sequence shown here is derived from an EMBL/GenBank/DDBJ whole genome shotgun (WGS) entry which is preliminary data.</text>
</comment>
<feature type="domain" description="EGF-like" evidence="2">
    <location>
        <begin position="256"/>
        <end position="271"/>
    </location>
</feature>
<evidence type="ECO:0000313" key="3">
    <source>
        <dbReference type="EMBL" id="KAG2454319.1"/>
    </source>
</evidence>
<dbReference type="PROSITE" id="PS01186">
    <property type="entry name" value="EGF_2"/>
    <property type="match status" value="1"/>
</dbReference>
<dbReference type="OrthoDB" id="9990982at2759"/>
<dbReference type="EMBL" id="JAEHOD010000002">
    <property type="protein sequence ID" value="KAG2454319.1"/>
    <property type="molecule type" value="Genomic_DNA"/>
</dbReference>
<dbReference type="AlphaFoldDB" id="A0A835WU58"/>
<feature type="compositionally biased region" description="Pro residues" evidence="1">
    <location>
        <begin position="153"/>
        <end position="170"/>
    </location>
</feature>
<dbReference type="Gene3D" id="2.10.25.10">
    <property type="entry name" value="Laminin"/>
    <property type="match status" value="1"/>
</dbReference>
<organism evidence="3 4">
    <name type="scientific">Chlamydomonas schloesseri</name>
    <dbReference type="NCBI Taxonomy" id="2026947"/>
    <lineage>
        <taxon>Eukaryota</taxon>
        <taxon>Viridiplantae</taxon>
        <taxon>Chlorophyta</taxon>
        <taxon>core chlorophytes</taxon>
        <taxon>Chlorophyceae</taxon>
        <taxon>CS clade</taxon>
        <taxon>Chlamydomonadales</taxon>
        <taxon>Chlamydomonadaceae</taxon>
        <taxon>Chlamydomonas</taxon>
    </lineage>
</organism>
<dbReference type="InterPro" id="IPR000742">
    <property type="entry name" value="EGF"/>
</dbReference>